<protein>
    <submittedName>
        <fullName evidence="1">Arginase</fullName>
    </submittedName>
</protein>
<name>A0ABT0D9V3_9HYPH</name>
<gene>
    <name evidence="1" type="ORF">MWN34_07400</name>
</gene>
<evidence type="ECO:0000313" key="1">
    <source>
        <dbReference type="EMBL" id="MCK0196738.1"/>
    </source>
</evidence>
<dbReference type="RefSeq" id="WP_247028108.1">
    <property type="nucleotide sequence ID" value="NZ_JALKCH010000004.1"/>
</dbReference>
<keyword evidence="2" id="KW-1185">Reference proteome</keyword>
<dbReference type="SUPFAM" id="SSF52768">
    <property type="entry name" value="Arginase/deacetylase"/>
    <property type="match status" value="1"/>
</dbReference>
<comment type="caution">
    <text evidence="1">The sequence shown here is derived from an EMBL/GenBank/DDBJ whole genome shotgun (WGS) entry which is preliminary data.</text>
</comment>
<dbReference type="Proteomes" id="UP001203284">
    <property type="component" value="Unassembled WGS sequence"/>
</dbReference>
<proteinExistence type="predicted"/>
<organism evidence="1 2">
    <name type="scientific">Ancylobacter crimeensis</name>
    <dbReference type="NCBI Taxonomy" id="2579147"/>
    <lineage>
        <taxon>Bacteria</taxon>
        <taxon>Pseudomonadati</taxon>
        <taxon>Pseudomonadota</taxon>
        <taxon>Alphaproteobacteria</taxon>
        <taxon>Hyphomicrobiales</taxon>
        <taxon>Xanthobacteraceae</taxon>
        <taxon>Ancylobacter</taxon>
    </lineage>
</organism>
<accession>A0ABT0D9V3</accession>
<reference evidence="1 2" key="1">
    <citation type="submission" date="2022-04" db="EMBL/GenBank/DDBJ databases">
        <authorList>
            <person name="Grouzdev D.S."/>
            <person name="Pantiukh K.S."/>
            <person name="Krutkina M.S."/>
        </authorList>
    </citation>
    <scope>NUCLEOTIDE SEQUENCE [LARGE SCALE GENOMIC DNA]</scope>
    <source>
        <strain evidence="1 2">6x-1</strain>
    </source>
</reference>
<dbReference type="Gene3D" id="3.40.800.10">
    <property type="entry name" value="Ureohydrolase domain"/>
    <property type="match status" value="1"/>
</dbReference>
<dbReference type="InterPro" id="IPR023696">
    <property type="entry name" value="Ureohydrolase_dom_sf"/>
</dbReference>
<evidence type="ECO:0000313" key="2">
    <source>
        <dbReference type="Proteomes" id="UP001203284"/>
    </source>
</evidence>
<dbReference type="EMBL" id="JALKCH010000004">
    <property type="protein sequence ID" value="MCK0196738.1"/>
    <property type="molecule type" value="Genomic_DNA"/>
</dbReference>
<sequence length="305" mass="33768">MDIRILDLDGTLPAQPPIARRLAEGKARRHDLTALGPKLRLWSRSRDYDAFADGWRDLAEGSSPTLTLFGSGDFHHLTAAFIEAAAGPLTVVHFDNHPDWCRTFPRRHCGGWVNEALAMPHVRRVITLGPCSEDLVRPDRKGANLAALSEGSLVVLPWRHEPSQIRVPVAAGKGHEVGDGEIRWRNLCAQDWGGVLDDLLSAIPTRRVWITIDKDVLGPDEALTNWDQGELPLACVEAAIRHLARECEIVGADICGDYNPAPYRQPFKSLEAFLDQRDRPRGGDAAAINARTNERLIATFEECFA</sequence>